<keyword evidence="1" id="KW-0812">Transmembrane</keyword>
<accession>A0A2S6H2S6</accession>
<keyword evidence="1" id="KW-0472">Membrane</keyword>
<organism evidence="2 3">
    <name type="scientific">Methylobacter tundripaludum</name>
    <dbReference type="NCBI Taxonomy" id="173365"/>
    <lineage>
        <taxon>Bacteria</taxon>
        <taxon>Pseudomonadati</taxon>
        <taxon>Pseudomonadota</taxon>
        <taxon>Gammaproteobacteria</taxon>
        <taxon>Methylococcales</taxon>
        <taxon>Methylococcaceae</taxon>
        <taxon>Methylobacter</taxon>
    </lineage>
</organism>
<keyword evidence="1" id="KW-1133">Transmembrane helix</keyword>
<evidence type="ECO:0000313" key="2">
    <source>
        <dbReference type="EMBL" id="PPK71737.1"/>
    </source>
</evidence>
<gene>
    <name evidence="2" type="ORF">B0F88_10688</name>
</gene>
<dbReference type="OrthoDB" id="5568673at2"/>
<proteinExistence type="predicted"/>
<name>A0A2S6H2S6_9GAMM</name>
<sequence length="163" mass="17405">MSNEENANKTADAAKETAGKLFSVMMDLKEKNPKVFFGAVGGVVLLLIIIMMSGGDSKVMPVPTAKNLAVGQRYVLKNPNTYEVESPIQLVAVPGAIAAFDDSEDDAKGKDKVESCRRIAQGTAVTVMEFQDFAGKKNAFAKVQVEDGECKGSSGWVLSIDVQ</sequence>
<evidence type="ECO:0000256" key="1">
    <source>
        <dbReference type="SAM" id="Phobius"/>
    </source>
</evidence>
<dbReference type="RefSeq" id="WP_104423621.1">
    <property type="nucleotide sequence ID" value="NZ_PTIY01000006.1"/>
</dbReference>
<feature type="transmembrane region" description="Helical" evidence="1">
    <location>
        <begin position="35"/>
        <end position="54"/>
    </location>
</feature>
<comment type="caution">
    <text evidence="2">The sequence shown here is derived from an EMBL/GenBank/DDBJ whole genome shotgun (WGS) entry which is preliminary data.</text>
</comment>
<protein>
    <submittedName>
        <fullName evidence="2">Uncharacterized protein</fullName>
    </submittedName>
</protein>
<reference evidence="2 3" key="1">
    <citation type="submission" date="2018-02" db="EMBL/GenBank/DDBJ databases">
        <title>Subsurface microbial communities from deep shales in Ohio and West Virginia, USA.</title>
        <authorList>
            <person name="Wrighton K."/>
        </authorList>
    </citation>
    <scope>NUCLEOTIDE SEQUENCE [LARGE SCALE GENOMIC DNA]</scope>
    <source>
        <strain evidence="2 3">OWC-G53F</strain>
    </source>
</reference>
<dbReference type="Proteomes" id="UP000238071">
    <property type="component" value="Unassembled WGS sequence"/>
</dbReference>
<keyword evidence="3" id="KW-1185">Reference proteome</keyword>
<dbReference type="AlphaFoldDB" id="A0A2S6H2S6"/>
<dbReference type="EMBL" id="PTIY01000006">
    <property type="protein sequence ID" value="PPK71737.1"/>
    <property type="molecule type" value="Genomic_DNA"/>
</dbReference>
<evidence type="ECO:0000313" key="3">
    <source>
        <dbReference type="Proteomes" id="UP000238071"/>
    </source>
</evidence>